<evidence type="ECO:0000313" key="2">
    <source>
        <dbReference type="EMBL" id="BAY58549.1"/>
    </source>
</evidence>
<gene>
    <name evidence="2" type="ORF">NIES2135_54220</name>
</gene>
<dbReference type="Pfam" id="PF13560">
    <property type="entry name" value="HTH_31"/>
    <property type="match status" value="1"/>
</dbReference>
<accession>A0A1Z4JPA1</accession>
<organism evidence="2 3">
    <name type="scientific">Leptolyngbya boryana NIES-2135</name>
    <dbReference type="NCBI Taxonomy" id="1973484"/>
    <lineage>
        <taxon>Bacteria</taxon>
        <taxon>Bacillati</taxon>
        <taxon>Cyanobacteriota</taxon>
        <taxon>Cyanophyceae</taxon>
        <taxon>Leptolyngbyales</taxon>
        <taxon>Leptolyngbyaceae</taxon>
        <taxon>Leptolyngbya group</taxon>
        <taxon>Leptolyngbya</taxon>
    </lineage>
</organism>
<keyword evidence="3" id="KW-1185">Reference proteome</keyword>
<dbReference type="Proteomes" id="UP000217895">
    <property type="component" value="Chromosome"/>
</dbReference>
<reference evidence="2 3" key="1">
    <citation type="submission" date="2017-06" db="EMBL/GenBank/DDBJ databases">
        <title>Genome sequencing of cyanobaciteial culture collection at National Institute for Environmental Studies (NIES).</title>
        <authorList>
            <person name="Hirose Y."/>
            <person name="Shimura Y."/>
            <person name="Fujisawa T."/>
            <person name="Nakamura Y."/>
            <person name="Kawachi M."/>
        </authorList>
    </citation>
    <scope>NUCLEOTIDE SEQUENCE [LARGE SCALE GENOMIC DNA]</scope>
    <source>
        <strain evidence="2 3">NIES-2135</strain>
    </source>
</reference>
<dbReference type="GO" id="GO:0003677">
    <property type="term" value="F:DNA binding"/>
    <property type="evidence" value="ECO:0007669"/>
    <property type="project" value="InterPro"/>
</dbReference>
<evidence type="ECO:0000259" key="1">
    <source>
        <dbReference type="PROSITE" id="PS50943"/>
    </source>
</evidence>
<dbReference type="AlphaFoldDB" id="A0A1Z4JPA1"/>
<dbReference type="EMBL" id="AP018203">
    <property type="protein sequence ID" value="BAY58549.1"/>
    <property type="molecule type" value="Genomic_DNA"/>
</dbReference>
<feature type="domain" description="HTH cro/C1-type" evidence="1">
    <location>
        <begin position="11"/>
        <end position="65"/>
    </location>
</feature>
<dbReference type="InterPro" id="IPR010982">
    <property type="entry name" value="Lambda_DNA-bd_dom_sf"/>
</dbReference>
<dbReference type="Gene3D" id="1.10.260.40">
    <property type="entry name" value="lambda repressor-like DNA-binding domains"/>
    <property type="match status" value="1"/>
</dbReference>
<dbReference type="PROSITE" id="PS50943">
    <property type="entry name" value="HTH_CROC1"/>
    <property type="match status" value="1"/>
</dbReference>
<sequence length="72" mass="8303">MEVQTNNAAIALRQKANLSQRQVAEAIQVEESTLKQWEEGSEVPRLEPWQTLKLTQLYQCTIEDLDRAFRTG</sequence>
<proteinExistence type="predicted"/>
<dbReference type="SMART" id="SM00530">
    <property type="entry name" value="HTH_XRE"/>
    <property type="match status" value="1"/>
</dbReference>
<dbReference type="CDD" id="cd00093">
    <property type="entry name" value="HTH_XRE"/>
    <property type="match status" value="1"/>
</dbReference>
<protein>
    <submittedName>
        <fullName evidence="2">XRE family transcriptional regulator</fullName>
    </submittedName>
</protein>
<name>A0A1Z4JPA1_LEPBY</name>
<dbReference type="SUPFAM" id="SSF47413">
    <property type="entry name" value="lambda repressor-like DNA-binding domains"/>
    <property type="match status" value="1"/>
</dbReference>
<evidence type="ECO:0000313" key="3">
    <source>
        <dbReference type="Proteomes" id="UP000217895"/>
    </source>
</evidence>
<dbReference type="InterPro" id="IPR001387">
    <property type="entry name" value="Cro/C1-type_HTH"/>
</dbReference>